<evidence type="ECO:0000313" key="3">
    <source>
        <dbReference type="Proteomes" id="UP000007013"/>
    </source>
</evidence>
<dbReference type="Pfam" id="PF03358">
    <property type="entry name" value="FMN_red"/>
    <property type="match status" value="1"/>
</dbReference>
<dbReference type="PANTHER" id="PTHR30543">
    <property type="entry name" value="CHROMATE REDUCTASE"/>
    <property type="match status" value="1"/>
</dbReference>
<dbReference type="SUPFAM" id="SSF52218">
    <property type="entry name" value="Flavoproteins"/>
    <property type="match status" value="1"/>
</dbReference>
<name>B1ZZ18_OPITP</name>
<dbReference type="OrthoDB" id="9806724at2"/>
<evidence type="ECO:0000259" key="1">
    <source>
        <dbReference type="Pfam" id="PF03358"/>
    </source>
</evidence>
<dbReference type="InterPro" id="IPR005025">
    <property type="entry name" value="FMN_Rdtase-like_dom"/>
</dbReference>
<dbReference type="GO" id="GO:0005829">
    <property type="term" value="C:cytosol"/>
    <property type="evidence" value="ECO:0007669"/>
    <property type="project" value="TreeGrafter"/>
</dbReference>
<organism evidence="2 3">
    <name type="scientific">Opitutus terrae (strain DSM 11246 / JCM 15787 / PB90-1)</name>
    <dbReference type="NCBI Taxonomy" id="452637"/>
    <lineage>
        <taxon>Bacteria</taxon>
        <taxon>Pseudomonadati</taxon>
        <taxon>Verrucomicrobiota</taxon>
        <taxon>Opitutia</taxon>
        <taxon>Opitutales</taxon>
        <taxon>Opitutaceae</taxon>
        <taxon>Opitutus</taxon>
    </lineage>
</organism>
<dbReference type="STRING" id="452637.Oter_3059"/>
<accession>B1ZZ18</accession>
<proteinExistence type="predicted"/>
<dbReference type="GO" id="GO:0016491">
    <property type="term" value="F:oxidoreductase activity"/>
    <property type="evidence" value="ECO:0007669"/>
    <property type="project" value="InterPro"/>
</dbReference>
<dbReference type="PANTHER" id="PTHR30543:SF21">
    <property type="entry name" value="NAD(P)H-DEPENDENT FMN REDUCTASE LOT6"/>
    <property type="match status" value="1"/>
</dbReference>
<dbReference type="InterPro" id="IPR050712">
    <property type="entry name" value="NAD(P)H-dep_reductase"/>
</dbReference>
<dbReference type="InterPro" id="IPR029039">
    <property type="entry name" value="Flavoprotein-like_sf"/>
</dbReference>
<feature type="domain" description="NADPH-dependent FMN reductase-like" evidence="1">
    <location>
        <begin position="1"/>
        <end position="140"/>
    </location>
</feature>
<dbReference type="Gene3D" id="3.40.50.360">
    <property type="match status" value="1"/>
</dbReference>
<dbReference type="GO" id="GO:0010181">
    <property type="term" value="F:FMN binding"/>
    <property type="evidence" value="ECO:0007669"/>
    <property type="project" value="TreeGrafter"/>
</dbReference>
<dbReference type="Proteomes" id="UP000007013">
    <property type="component" value="Chromosome"/>
</dbReference>
<keyword evidence="3" id="KW-1185">Reference proteome</keyword>
<evidence type="ECO:0000313" key="2">
    <source>
        <dbReference type="EMBL" id="ACB76339.1"/>
    </source>
</evidence>
<dbReference type="KEGG" id="ote:Oter_3059"/>
<gene>
    <name evidence="2" type="ordered locus">Oter_3059</name>
</gene>
<dbReference type="AlphaFoldDB" id="B1ZZ18"/>
<dbReference type="EMBL" id="CP001032">
    <property type="protein sequence ID" value="ACB76339.1"/>
    <property type="molecule type" value="Genomic_DNA"/>
</dbReference>
<reference evidence="2 3" key="1">
    <citation type="journal article" date="2011" name="J. Bacteriol.">
        <title>Genome sequence of the verrucomicrobium Opitutus terrae PB90-1, an abundant inhabitant of rice paddy soil ecosystems.</title>
        <authorList>
            <person name="van Passel M.W."/>
            <person name="Kant R."/>
            <person name="Palva A."/>
            <person name="Copeland A."/>
            <person name="Lucas S."/>
            <person name="Lapidus A."/>
            <person name="Glavina del Rio T."/>
            <person name="Pitluck S."/>
            <person name="Goltsman E."/>
            <person name="Clum A."/>
            <person name="Sun H."/>
            <person name="Schmutz J."/>
            <person name="Larimer F.W."/>
            <person name="Land M.L."/>
            <person name="Hauser L."/>
            <person name="Kyrpides N."/>
            <person name="Mikhailova N."/>
            <person name="Richardson P.P."/>
            <person name="Janssen P.H."/>
            <person name="de Vos W.M."/>
            <person name="Smidt H."/>
        </authorList>
    </citation>
    <scope>NUCLEOTIDE SEQUENCE [LARGE SCALE GENOMIC DNA]</scope>
    <source>
        <strain evidence="3">DSM 11246 / JCM 15787 / PB90-1</strain>
    </source>
</reference>
<dbReference type="HOGENOM" id="CLU_055322_4_3_0"/>
<protein>
    <submittedName>
        <fullName evidence="2">NADPH-dependent FMN reductase</fullName>
    </submittedName>
</protein>
<dbReference type="eggNOG" id="COG0431">
    <property type="taxonomic scope" value="Bacteria"/>
</dbReference>
<sequence>MKVLTLCGSLRARSSNRAILRAYERLAPSTLTFEHYERIAALPHFNPDLDGERPPDEVAKFRRLVTEAGVLVISTPEYVHALPGAFKNALDWLVSDPAFAGKKVVILHVLRGSAWALESLREVLTTMSARIVEAASVSLPLGSNQLDEEAILGRENLRALLLQSMAALLSATTEPGKKRVGGA</sequence>
<dbReference type="RefSeq" id="WP_012375868.1">
    <property type="nucleotide sequence ID" value="NC_010571.1"/>
</dbReference>